<gene>
    <name evidence="1" type="ORF">MSL71_7620</name>
</gene>
<organism evidence="1 2">
    <name type="scientific">Desulfoluna butyratoxydans</name>
    <dbReference type="NCBI Taxonomy" id="231438"/>
    <lineage>
        <taxon>Bacteria</taxon>
        <taxon>Pseudomonadati</taxon>
        <taxon>Thermodesulfobacteriota</taxon>
        <taxon>Desulfobacteria</taxon>
        <taxon>Desulfobacterales</taxon>
        <taxon>Desulfolunaceae</taxon>
        <taxon>Desulfoluna</taxon>
    </lineage>
</organism>
<dbReference type="PROSITE" id="PS51257">
    <property type="entry name" value="PROKAR_LIPOPROTEIN"/>
    <property type="match status" value="1"/>
</dbReference>
<dbReference type="EMBL" id="CAADHO010000001">
    <property type="protein sequence ID" value="VFQ43134.1"/>
    <property type="molecule type" value="Genomic_DNA"/>
</dbReference>
<proteinExistence type="predicted"/>
<name>A0A4U8YIP3_9BACT</name>
<dbReference type="Proteomes" id="UP000507962">
    <property type="component" value="Unassembled WGS sequence"/>
</dbReference>
<sequence>MFHITKTRMNPLMRVTIAVSLLVMLSGCGMIKSWRTPEPPKPVYKYIPSVGDNVRFVVMPFNNYINQLEFAAKVESHLLGAGLNLVAPPRGTKTVEERKGAGFPRSGLNRKEMKTVRIERYIVSDAVDAEYLVETMLKDSHGTVKFTRLSDHKIMGVLTLKGSKSKFKKELYKELEAMRFVSRTIVRG</sequence>
<keyword evidence="2" id="KW-1185">Reference proteome</keyword>
<evidence type="ECO:0000313" key="2">
    <source>
        <dbReference type="Proteomes" id="UP000507962"/>
    </source>
</evidence>
<dbReference type="AlphaFoldDB" id="A0A4U8YIP3"/>
<reference evidence="1 2" key="1">
    <citation type="submission" date="2019-03" db="EMBL/GenBank/DDBJ databases">
        <authorList>
            <person name="Nijsse B."/>
        </authorList>
    </citation>
    <scope>NUCLEOTIDE SEQUENCE [LARGE SCALE GENOMIC DNA]</scope>
    <source>
        <strain evidence="1">Desulfoluna butyratoxydans MSL71</strain>
    </source>
</reference>
<evidence type="ECO:0000313" key="1">
    <source>
        <dbReference type="EMBL" id="VFQ43134.1"/>
    </source>
</evidence>
<protein>
    <submittedName>
        <fullName evidence="1">Uncharacterized protein</fullName>
    </submittedName>
</protein>
<accession>A0A4U8YIP3</accession>